<sequence length="63" mass="7424">GPRHDVPSYLENSQRENAGRRSPTWSFQTHKFHDDDFLDTEPFAYSRESREVKNGEKLPIAEF</sequence>
<dbReference type="EMBL" id="LXQA010364266">
    <property type="protein sequence ID" value="MCI46889.1"/>
    <property type="molecule type" value="Genomic_DNA"/>
</dbReference>
<proteinExistence type="predicted"/>
<feature type="region of interest" description="Disordered" evidence="1">
    <location>
        <begin position="1"/>
        <end position="26"/>
    </location>
</feature>
<protein>
    <submittedName>
        <fullName evidence="2">Uncharacterized protein</fullName>
    </submittedName>
</protein>
<feature type="non-terminal residue" evidence="2">
    <location>
        <position position="1"/>
    </location>
</feature>
<evidence type="ECO:0000256" key="1">
    <source>
        <dbReference type="SAM" id="MobiDB-lite"/>
    </source>
</evidence>
<evidence type="ECO:0000313" key="2">
    <source>
        <dbReference type="EMBL" id="MCI46889.1"/>
    </source>
</evidence>
<evidence type="ECO:0000313" key="3">
    <source>
        <dbReference type="Proteomes" id="UP000265520"/>
    </source>
</evidence>
<keyword evidence="3" id="KW-1185">Reference proteome</keyword>
<comment type="caution">
    <text evidence="2">The sequence shown here is derived from an EMBL/GenBank/DDBJ whole genome shotgun (WGS) entry which is preliminary data.</text>
</comment>
<organism evidence="2 3">
    <name type="scientific">Trifolium medium</name>
    <dbReference type="NCBI Taxonomy" id="97028"/>
    <lineage>
        <taxon>Eukaryota</taxon>
        <taxon>Viridiplantae</taxon>
        <taxon>Streptophyta</taxon>
        <taxon>Embryophyta</taxon>
        <taxon>Tracheophyta</taxon>
        <taxon>Spermatophyta</taxon>
        <taxon>Magnoliopsida</taxon>
        <taxon>eudicotyledons</taxon>
        <taxon>Gunneridae</taxon>
        <taxon>Pentapetalae</taxon>
        <taxon>rosids</taxon>
        <taxon>fabids</taxon>
        <taxon>Fabales</taxon>
        <taxon>Fabaceae</taxon>
        <taxon>Papilionoideae</taxon>
        <taxon>50 kb inversion clade</taxon>
        <taxon>NPAAA clade</taxon>
        <taxon>Hologalegina</taxon>
        <taxon>IRL clade</taxon>
        <taxon>Trifolieae</taxon>
        <taxon>Trifolium</taxon>
    </lineage>
</organism>
<dbReference type="AlphaFoldDB" id="A0A392SE14"/>
<reference evidence="2 3" key="1">
    <citation type="journal article" date="2018" name="Front. Plant Sci.">
        <title>Red Clover (Trifolium pratense) and Zigzag Clover (T. medium) - A Picture of Genomic Similarities and Differences.</title>
        <authorList>
            <person name="Dluhosova J."/>
            <person name="Istvanek J."/>
            <person name="Nedelnik J."/>
            <person name="Repkova J."/>
        </authorList>
    </citation>
    <scope>NUCLEOTIDE SEQUENCE [LARGE SCALE GENOMIC DNA]</scope>
    <source>
        <strain evidence="3">cv. 10/8</strain>
        <tissue evidence="2">Leaf</tissue>
    </source>
</reference>
<name>A0A392SE14_9FABA</name>
<accession>A0A392SE14</accession>
<dbReference type="Proteomes" id="UP000265520">
    <property type="component" value="Unassembled WGS sequence"/>
</dbReference>